<evidence type="ECO:0000313" key="1">
    <source>
        <dbReference type="EMBL" id="KAB5581722.1"/>
    </source>
</evidence>
<evidence type="ECO:0000313" key="2">
    <source>
        <dbReference type="Proteomes" id="UP000327468"/>
    </source>
</evidence>
<gene>
    <name evidence="1" type="ORF">PHYPO_G00178990</name>
</gene>
<organism evidence="1 2">
    <name type="scientific">Pangasianodon hypophthalmus</name>
    <name type="common">Striped catfish</name>
    <name type="synonym">Helicophagus hypophthalmus</name>
    <dbReference type="NCBI Taxonomy" id="310915"/>
    <lineage>
        <taxon>Eukaryota</taxon>
        <taxon>Metazoa</taxon>
        <taxon>Chordata</taxon>
        <taxon>Craniata</taxon>
        <taxon>Vertebrata</taxon>
        <taxon>Euteleostomi</taxon>
        <taxon>Actinopterygii</taxon>
        <taxon>Neopterygii</taxon>
        <taxon>Teleostei</taxon>
        <taxon>Ostariophysi</taxon>
        <taxon>Siluriformes</taxon>
        <taxon>Pangasiidae</taxon>
        <taxon>Pangasianodon</taxon>
    </lineage>
</organism>
<reference evidence="1 2" key="1">
    <citation type="submission" date="2019-06" db="EMBL/GenBank/DDBJ databases">
        <title>A chromosome-scale genome assembly of the striped catfish, Pangasianodon hypophthalmus.</title>
        <authorList>
            <person name="Wen M."/>
            <person name="Zahm M."/>
            <person name="Roques C."/>
            <person name="Cabau C."/>
            <person name="Klopp C."/>
            <person name="Donnadieu C."/>
            <person name="Jouanno E."/>
            <person name="Avarre J.-C."/>
            <person name="Campet M."/>
            <person name="Ha T.T.T."/>
            <person name="Dugue R."/>
            <person name="Lampietro C."/>
            <person name="Louis A."/>
            <person name="Herpin A."/>
            <person name="Echchiki A."/>
            <person name="Berthelot C."/>
            <person name="Parey E."/>
            <person name="Roest-Crollius H."/>
            <person name="Braasch I."/>
            <person name="Postlethwait J."/>
            <person name="Bobe J."/>
            <person name="Montfort J."/>
            <person name="Bouchez O."/>
            <person name="Begum T."/>
            <person name="Schartl M."/>
            <person name="Guiguen Y."/>
        </authorList>
    </citation>
    <scope>NUCLEOTIDE SEQUENCE [LARGE SCALE GENOMIC DNA]</scope>
    <source>
        <strain evidence="1 2">Indonesia</strain>
        <tissue evidence="1">Blood</tissue>
    </source>
</reference>
<sequence>MGCQEAVNHRVNAHSVGVKGQDRGVEGLWVSLTRARGRCSPQCGILQCGSLLHTQHGCESDLSGSSGNGDYLWICFRRQAYQPGREVLVPFYSHHGPPEEHP</sequence>
<dbReference type="EMBL" id="VFJC01000004">
    <property type="protein sequence ID" value="KAB5581722.1"/>
    <property type="molecule type" value="Genomic_DNA"/>
</dbReference>
<keyword evidence="2" id="KW-1185">Reference proteome</keyword>
<accession>A0A5N5PPZ2</accession>
<dbReference type="Proteomes" id="UP000327468">
    <property type="component" value="Chromosome 3"/>
</dbReference>
<dbReference type="AlphaFoldDB" id="A0A5N5PPZ2"/>
<comment type="caution">
    <text evidence="1">The sequence shown here is derived from an EMBL/GenBank/DDBJ whole genome shotgun (WGS) entry which is preliminary data.</text>
</comment>
<protein>
    <submittedName>
        <fullName evidence="1">Uncharacterized protein</fullName>
    </submittedName>
</protein>
<name>A0A5N5PPZ2_PANHP</name>
<proteinExistence type="predicted"/>